<evidence type="ECO:0000256" key="2">
    <source>
        <dbReference type="ARBA" id="ARBA00023315"/>
    </source>
</evidence>
<dbReference type="PROSITE" id="PS51186">
    <property type="entry name" value="GNAT"/>
    <property type="match status" value="1"/>
</dbReference>
<evidence type="ECO:0000313" key="5">
    <source>
        <dbReference type="Proteomes" id="UP001254832"/>
    </source>
</evidence>
<dbReference type="GO" id="GO:0016747">
    <property type="term" value="F:acyltransferase activity, transferring groups other than amino-acyl groups"/>
    <property type="evidence" value="ECO:0007669"/>
    <property type="project" value="InterPro"/>
</dbReference>
<dbReference type="Proteomes" id="UP001254832">
    <property type="component" value="Unassembled WGS sequence"/>
</dbReference>
<keyword evidence="1" id="KW-0808">Transferase</keyword>
<dbReference type="SUPFAM" id="SSF55729">
    <property type="entry name" value="Acyl-CoA N-acyltransferases (Nat)"/>
    <property type="match status" value="1"/>
</dbReference>
<proteinExistence type="predicted"/>
<evidence type="ECO:0000259" key="3">
    <source>
        <dbReference type="PROSITE" id="PS51186"/>
    </source>
</evidence>
<keyword evidence="2" id="KW-0012">Acyltransferase</keyword>
<feature type="domain" description="N-acetyltransferase" evidence="3">
    <location>
        <begin position="15"/>
        <end position="181"/>
    </location>
</feature>
<dbReference type="InterPro" id="IPR016181">
    <property type="entry name" value="Acyl_CoA_acyltransferase"/>
</dbReference>
<dbReference type="EMBL" id="JAVDTR010000017">
    <property type="protein sequence ID" value="MDR6726500.1"/>
    <property type="molecule type" value="Genomic_DNA"/>
</dbReference>
<dbReference type="CDD" id="cd04301">
    <property type="entry name" value="NAT_SF"/>
    <property type="match status" value="1"/>
</dbReference>
<dbReference type="AlphaFoldDB" id="A0AAP5LRB0"/>
<dbReference type="Pfam" id="PF00583">
    <property type="entry name" value="Acetyltransf_1"/>
    <property type="match status" value="1"/>
</dbReference>
<dbReference type="PANTHER" id="PTHR43877:SF2">
    <property type="entry name" value="AMINOALKYLPHOSPHONATE N-ACETYLTRANSFERASE-RELATED"/>
    <property type="match status" value="1"/>
</dbReference>
<evidence type="ECO:0000256" key="1">
    <source>
        <dbReference type="ARBA" id="ARBA00022679"/>
    </source>
</evidence>
<dbReference type="InterPro" id="IPR050832">
    <property type="entry name" value="Bact_Acetyltransf"/>
</dbReference>
<accession>A0AAP5LRB0</accession>
<gene>
    <name evidence="4" type="ORF">J2W91_005011</name>
</gene>
<protein>
    <submittedName>
        <fullName evidence="4">RimJ/RimL family protein N-acetyltransferase</fullName>
    </submittedName>
</protein>
<dbReference type="PANTHER" id="PTHR43877">
    <property type="entry name" value="AMINOALKYLPHOSPHONATE N-ACETYLTRANSFERASE-RELATED-RELATED"/>
    <property type="match status" value="1"/>
</dbReference>
<dbReference type="RefSeq" id="WP_310144900.1">
    <property type="nucleotide sequence ID" value="NZ_JAVDTR010000017.1"/>
</dbReference>
<dbReference type="InterPro" id="IPR000182">
    <property type="entry name" value="GNAT_dom"/>
</dbReference>
<organism evidence="4 5">
    <name type="scientific">Paenibacillus amylolyticus</name>
    <dbReference type="NCBI Taxonomy" id="1451"/>
    <lineage>
        <taxon>Bacteria</taxon>
        <taxon>Bacillati</taxon>
        <taxon>Bacillota</taxon>
        <taxon>Bacilli</taxon>
        <taxon>Bacillales</taxon>
        <taxon>Paenibacillaceae</taxon>
        <taxon>Paenibacillus</taxon>
    </lineage>
</organism>
<dbReference type="Gene3D" id="3.40.630.30">
    <property type="match status" value="1"/>
</dbReference>
<sequence>MILEQQVFNVKEMNYSIRSAEEKDAGELSSLRVQIDGETENMDREQGEAYIDEAGFAGIIRVDAHKPRNLFLVAVVQDRIVGYARCEGVDLQRFAHKVEFGVCVAREFWGYGIGKKLLEISIHWADTAGVEKMTLNVLGTNEKAVELYKKVGFEVEGMMRRDRMHTDGQFYDTIVMGRFRSRA</sequence>
<comment type="caution">
    <text evidence="4">The sequence shown here is derived from an EMBL/GenBank/DDBJ whole genome shotgun (WGS) entry which is preliminary data.</text>
</comment>
<name>A0AAP5LRB0_PAEAM</name>
<evidence type="ECO:0000313" key="4">
    <source>
        <dbReference type="EMBL" id="MDR6726500.1"/>
    </source>
</evidence>
<reference evidence="4" key="1">
    <citation type="submission" date="2023-07" db="EMBL/GenBank/DDBJ databases">
        <title>Sorghum-associated microbial communities from plants grown in Nebraska, USA.</title>
        <authorList>
            <person name="Schachtman D."/>
        </authorList>
    </citation>
    <scope>NUCLEOTIDE SEQUENCE</scope>
    <source>
        <strain evidence="4">BE80</strain>
    </source>
</reference>